<proteinExistence type="predicted"/>
<sequence length="472" mass="51655">MIVTDAFDDDASSIRKQPLTRPEPAQHTFGDETRSLNGPAYNSSPVVPPSPSGPPPAYPGYQSINHPSSSRLPRRDSPPLRQYSPHIVTMKDLEWPSNDTAYERLWCASSQDWEVIDEGGHGAFLGQSSAVLKSPFVLPINSDLDLFLVANTGISGHLLVEEDASLTDHAELSVRVDYYEGAKGWKSLLGSEICMLSMKEIGLGVSLTSNSASNRLLDTLSFSVVLSLPPHKSSPFYIPEFIIRMPHFSIETAALSKSYNFGTFLVLTLDGEININSVAGRDVQLITTNGPVRGSLTASRTLNIVTSNARTNVDVKLLNSRDFGPTDLTLQTNNFPLIAKITLESTADTKRGGNFRVFAKTTDARLDLAFVSTPLDSALRMVAQANNGPALIQLDAAYEGEVELRMNQDGVIDVRNMTRLDPSGRGRDRKMVWDRRTSRKVAKGVVEWKPSMRIGALGSVSVTSDEEIHIRV</sequence>
<dbReference type="EMBL" id="MU273628">
    <property type="protein sequence ID" value="KAI0030310.1"/>
    <property type="molecule type" value="Genomic_DNA"/>
</dbReference>
<protein>
    <submittedName>
        <fullName evidence="1">Uncharacterized protein</fullName>
    </submittedName>
</protein>
<organism evidence="1 2">
    <name type="scientific">Vararia minispora EC-137</name>
    <dbReference type="NCBI Taxonomy" id="1314806"/>
    <lineage>
        <taxon>Eukaryota</taxon>
        <taxon>Fungi</taxon>
        <taxon>Dikarya</taxon>
        <taxon>Basidiomycota</taxon>
        <taxon>Agaricomycotina</taxon>
        <taxon>Agaricomycetes</taxon>
        <taxon>Russulales</taxon>
        <taxon>Lachnocladiaceae</taxon>
        <taxon>Vararia</taxon>
    </lineage>
</organism>
<accession>A0ACB8QFF3</accession>
<evidence type="ECO:0000313" key="1">
    <source>
        <dbReference type="EMBL" id="KAI0030310.1"/>
    </source>
</evidence>
<gene>
    <name evidence="1" type="ORF">K488DRAFT_87879</name>
</gene>
<evidence type="ECO:0000313" key="2">
    <source>
        <dbReference type="Proteomes" id="UP000814128"/>
    </source>
</evidence>
<keyword evidence="2" id="KW-1185">Reference proteome</keyword>
<comment type="caution">
    <text evidence="1">The sequence shown here is derived from an EMBL/GenBank/DDBJ whole genome shotgun (WGS) entry which is preliminary data.</text>
</comment>
<reference evidence="1" key="2">
    <citation type="journal article" date="2022" name="New Phytol.">
        <title>Evolutionary transition to the ectomycorrhizal habit in the genomes of a hyperdiverse lineage of mushroom-forming fungi.</title>
        <authorList>
            <person name="Looney B."/>
            <person name="Miyauchi S."/>
            <person name="Morin E."/>
            <person name="Drula E."/>
            <person name="Courty P.E."/>
            <person name="Kohler A."/>
            <person name="Kuo A."/>
            <person name="LaButti K."/>
            <person name="Pangilinan J."/>
            <person name="Lipzen A."/>
            <person name="Riley R."/>
            <person name="Andreopoulos W."/>
            <person name="He G."/>
            <person name="Johnson J."/>
            <person name="Nolan M."/>
            <person name="Tritt A."/>
            <person name="Barry K.W."/>
            <person name="Grigoriev I.V."/>
            <person name="Nagy L.G."/>
            <person name="Hibbett D."/>
            <person name="Henrissat B."/>
            <person name="Matheny P.B."/>
            <person name="Labbe J."/>
            <person name="Martin F.M."/>
        </authorList>
    </citation>
    <scope>NUCLEOTIDE SEQUENCE</scope>
    <source>
        <strain evidence="1">EC-137</strain>
    </source>
</reference>
<reference evidence="1" key="1">
    <citation type="submission" date="2021-02" db="EMBL/GenBank/DDBJ databases">
        <authorList>
            <consortium name="DOE Joint Genome Institute"/>
            <person name="Ahrendt S."/>
            <person name="Looney B.P."/>
            <person name="Miyauchi S."/>
            <person name="Morin E."/>
            <person name="Drula E."/>
            <person name="Courty P.E."/>
            <person name="Chicoki N."/>
            <person name="Fauchery L."/>
            <person name="Kohler A."/>
            <person name="Kuo A."/>
            <person name="Labutti K."/>
            <person name="Pangilinan J."/>
            <person name="Lipzen A."/>
            <person name="Riley R."/>
            <person name="Andreopoulos W."/>
            <person name="He G."/>
            <person name="Johnson J."/>
            <person name="Barry K.W."/>
            <person name="Grigoriev I.V."/>
            <person name="Nagy L."/>
            <person name="Hibbett D."/>
            <person name="Henrissat B."/>
            <person name="Matheny P.B."/>
            <person name="Labbe J."/>
            <person name="Martin F."/>
        </authorList>
    </citation>
    <scope>NUCLEOTIDE SEQUENCE</scope>
    <source>
        <strain evidence="1">EC-137</strain>
    </source>
</reference>
<name>A0ACB8QFF3_9AGAM</name>
<dbReference type="Proteomes" id="UP000814128">
    <property type="component" value="Unassembled WGS sequence"/>
</dbReference>